<keyword evidence="1" id="KW-0812">Transmembrane</keyword>
<dbReference type="RefSeq" id="WP_225425159.1">
    <property type="nucleotide sequence ID" value="NZ_JBHSSN010000002.1"/>
</dbReference>
<gene>
    <name evidence="2" type="ORF">ACFP1F_00415</name>
</gene>
<feature type="transmembrane region" description="Helical" evidence="1">
    <location>
        <begin position="240"/>
        <end position="260"/>
    </location>
</feature>
<feature type="transmembrane region" description="Helical" evidence="1">
    <location>
        <begin position="453"/>
        <end position="472"/>
    </location>
</feature>
<feature type="transmembrane region" description="Helical" evidence="1">
    <location>
        <begin position="167"/>
        <end position="187"/>
    </location>
</feature>
<feature type="transmembrane region" description="Helical" evidence="1">
    <location>
        <begin position="112"/>
        <end position="131"/>
    </location>
</feature>
<accession>A0ABW1UTU3</accession>
<name>A0ABW1UTU3_9LACO</name>
<evidence type="ECO:0000313" key="2">
    <source>
        <dbReference type="EMBL" id="MFC6322229.1"/>
    </source>
</evidence>
<dbReference type="Proteomes" id="UP001596186">
    <property type="component" value="Unassembled WGS sequence"/>
</dbReference>
<protein>
    <recommendedName>
        <fullName evidence="4">YfhO family protein</fullName>
    </recommendedName>
</protein>
<sequence length="494" mass="55917">MKKIVKVLKENFSKYISPALFAMILAAVISGILLFVPPIHGYADNGDFYQAMTTNGIYRLGHGSISNYVITKFGIYQYFNGNGINGFSSQSIFIQIALLLNKIFYSSKFFDIRFLGIVYYAFYLGAIYMLTKALVYPYKALKSYAIALVVVVMFTDSSFMLYFNSFFVQPVMIISLIYGFSSILLLGRQVYKKNWPLITLFFVSVMILITSEAQNALLALSFSIVAIGLMFLPHFKTRRFAVALGMLALICSGVFTYTTMNNEREVDRYQSFTHGVLMDAGDPTRKIKKEGVNEQFALLQSQDYYPQTYTAVEPQGKMIKTHLLSNDGIIWKLKYFSHNTKQFGQLINFASQGIMFTQVRSVGNYVPSSNKPKGQVRYFTIYSQLMGDLFPSKYAFLVLLIVGLVSCYGVGLYLDYKSKQSLGVMRFFLVLGLSTIVLFVPVNTILNYGVINISAHIFMVPLSLDLMFILFISDALHDRLWNTEVKEGSLDHAK</sequence>
<evidence type="ECO:0008006" key="4">
    <source>
        <dbReference type="Google" id="ProtNLM"/>
    </source>
</evidence>
<feature type="transmembrane region" description="Helical" evidence="1">
    <location>
        <begin position="426"/>
        <end position="447"/>
    </location>
</feature>
<reference evidence="3" key="1">
    <citation type="journal article" date="2019" name="Int. J. Syst. Evol. Microbiol.">
        <title>The Global Catalogue of Microorganisms (GCM) 10K type strain sequencing project: providing services to taxonomists for standard genome sequencing and annotation.</title>
        <authorList>
            <consortium name="The Broad Institute Genomics Platform"/>
            <consortium name="The Broad Institute Genome Sequencing Center for Infectious Disease"/>
            <person name="Wu L."/>
            <person name="Ma J."/>
        </authorList>
    </citation>
    <scope>NUCLEOTIDE SEQUENCE [LARGE SCALE GENOMIC DNA]</scope>
    <source>
        <strain evidence="3">CCM 8895</strain>
    </source>
</reference>
<feature type="transmembrane region" description="Helical" evidence="1">
    <location>
        <begin position="216"/>
        <end position="233"/>
    </location>
</feature>
<dbReference type="EMBL" id="JBHSSN010000002">
    <property type="protein sequence ID" value="MFC6322229.1"/>
    <property type="molecule type" value="Genomic_DNA"/>
</dbReference>
<proteinExistence type="predicted"/>
<comment type="caution">
    <text evidence="2">The sequence shown here is derived from an EMBL/GenBank/DDBJ whole genome shotgun (WGS) entry which is preliminary data.</text>
</comment>
<keyword evidence="1" id="KW-1133">Transmembrane helix</keyword>
<evidence type="ECO:0000313" key="3">
    <source>
        <dbReference type="Proteomes" id="UP001596186"/>
    </source>
</evidence>
<feature type="transmembrane region" description="Helical" evidence="1">
    <location>
        <begin position="143"/>
        <end position="161"/>
    </location>
</feature>
<evidence type="ECO:0000256" key="1">
    <source>
        <dbReference type="SAM" id="Phobius"/>
    </source>
</evidence>
<keyword evidence="1" id="KW-0472">Membrane</keyword>
<keyword evidence="3" id="KW-1185">Reference proteome</keyword>
<feature type="transmembrane region" description="Helical" evidence="1">
    <location>
        <begin position="394"/>
        <end position="414"/>
    </location>
</feature>
<organism evidence="2 3">
    <name type="scientific">Companilactobacillus baiquanensis</name>
    <dbReference type="NCBI Taxonomy" id="2486005"/>
    <lineage>
        <taxon>Bacteria</taxon>
        <taxon>Bacillati</taxon>
        <taxon>Bacillota</taxon>
        <taxon>Bacilli</taxon>
        <taxon>Lactobacillales</taxon>
        <taxon>Lactobacillaceae</taxon>
        <taxon>Companilactobacillus</taxon>
    </lineage>
</organism>
<feature type="transmembrane region" description="Helical" evidence="1">
    <location>
        <begin position="194"/>
        <end position="210"/>
    </location>
</feature>
<feature type="transmembrane region" description="Helical" evidence="1">
    <location>
        <begin position="12"/>
        <end position="36"/>
    </location>
</feature>